<reference evidence="1 2" key="1">
    <citation type="journal article" date="2018" name="IMA Fungus">
        <title>IMA Genome-F 10: Nine draft genome sequences of Claviceps purpurea s.lat., including C. arundinis, C. humidiphila, and C. cf. spartinae, pseudomolecules for the pitch canker pathogen Fusarium circinatum, draft genome of Davidsoniella eucalypti, Grosmannia galeiformis, Quambalaria eucalypti, and Teratosphaeria destructans.</title>
        <authorList>
            <person name="Wingfield B.D."/>
            <person name="Liu M."/>
            <person name="Nguyen H.D."/>
            <person name="Lane F.A."/>
            <person name="Morgan S.W."/>
            <person name="De Vos L."/>
            <person name="Wilken P.M."/>
            <person name="Duong T.A."/>
            <person name="Aylward J."/>
            <person name="Coetzee M.P."/>
            <person name="Dadej K."/>
            <person name="De Beer Z.W."/>
            <person name="Findlay W."/>
            <person name="Havenga M."/>
            <person name="Kolarik M."/>
            <person name="Menzies J.G."/>
            <person name="Naidoo K."/>
            <person name="Pochopski O."/>
            <person name="Shoukouhi P."/>
            <person name="Santana Q.C."/>
            <person name="Seifert K.A."/>
            <person name="Soal N."/>
            <person name="Steenkamp E.T."/>
            <person name="Tatham C.T."/>
            <person name="van der Nest M.A."/>
            <person name="Wingfield M.J."/>
        </authorList>
    </citation>
    <scope>NUCLEOTIDE SEQUENCE [LARGE SCALE GENOMIC DNA]</scope>
    <source>
        <strain evidence="1">CMW44962</strain>
    </source>
</reference>
<comment type="caution">
    <text evidence="1">The sequence shown here is derived from an EMBL/GenBank/DDBJ whole genome shotgun (WGS) entry which is preliminary data.</text>
</comment>
<organism evidence="1 2">
    <name type="scientific">Teratosphaeria destructans</name>
    <dbReference type="NCBI Taxonomy" id="418781"/>
    <lineage>
        <taxon>Eukaryota</taxon>
        <taxon>Fungi</taxon>
        <taxon>Dikarya</taxon>
        <taxon>Ascomycota</taxon>
        <taxon>Pezizomycotina</taxon>
        <taxon>Dothideomycetes</taxon>
        <taxon>Dothideomycetidae</taxon>
        <taxon>Mycosphaerellales</taxon>
        <taxon>Teratosphaeriaceae</taxon>
        <taxon>Teratosphaeria</taxon>
    </lineage>
</organism>
<dbReference type="AlphaFoldDB" id="A0A9W7W106"/>
<dbReference type="EMBL" id="RIBY02002078">
    <property type="protein sequence ID" value="KAH9825804.1"/>
    <property type="molecule type" value="Genomic_DNA"/>
</dbReference>
<dbReference type="Proteomes" id="UP001138500">
    <property type="component" value="Unassembled WGS sequence"/>
</dbReference>
<sequence length="122" mass="14254">MNDKFAQIKASTKKLFDKNKREVEEEQDRYAKLKLAHQAEIERLRTFIAIGVTIKCKARKDRTYLKRPETDMLSLMQEYSKDVVKALGLFSWSYKGKTIDSTERLKSLSSACGPRIFWPEQC</sequence>
<keyword evidence="2" id="KW-1185">Reference proteome</keyword>
<accession>A0A9W7W106</accession>
<evidence type="ECO:0000313" key="2">
    <source>
        <dbReference type="Proteomes" id="UP001138500"/>
    </source>
</evidence>
<proteinExistence type="predicted"/>
<gene>
    <name evidence="1" type="ORF">Tdes44962_MAKER04015</name>
</gene>
<reference evidence="1 2" key="2">
    <citation type="journal article" date="2021" name="Curr. Genet.">
        <title>Genetic response to nitrogen starvation in the aggressive Eucalyptus foliar pathogen Teratosphaeria destructans.</title>
        <authorList>
            <person name="Havenga M."/>
            <person name="Wingfield B.D."/>
            <person name="Wingfield M.J."/>
            <person name="Dreyer L.L."/>
            <person name="Roets F."/>
            <person name="Aylward J."/>
        </authorList>
    </citation>
    <scope>NUCLEOTIDE SEQUENCE [LARGE SCALE GENOMIC DNA]</scope>
    <source>
        <strain evidence="1">CMW44962</strain>
    </source>
</reference>
<protein>
    <submittedName>
        <fullName evidence="1">Uncharacterized protein</fullName>
    </submittedName>
</protein>
<evidence type="ECO:0000313" key="1">
    <source>
        <dbReference type="EMBL" id="KAH9825804.1"/>
    </source>
</evidence>
<name>A0A9W7W106_9PEZI</name>